<dbReference type="AlphaFoldDB" id="A0A8S0Z707"/>
<organism evidence="1 4">
    <name type="scientific">Arctia plantaginis</name>
    <name type="common">Wood tiger moth</name>
    <name type="synonym">Phalaena plantaginis</name>
    <dbReference type="NCBI Taxonomy" id="874455"/>
    <lineage>
        <taxon>Eukaryota</taxon>
        <taxon>Metazoa</taxon>
        <taxon>Ecdysozoa</taxon>
        <taxon>Arthropoda</taxon>
        <taxon>Hexapoda</taxon>
        <taxon>Insecta</taxon>
        <taxon>Pterygota</taxon>
        <taxon>Neoptera</taxon>
        <taxon>Endopterygota</taxon>
        <taxon>Lepidoptera</taxon>
        <taxon>Glossata</taxon>
        <taxon>Ditrysia</taxon>
        <taxon>Noctuoidea</taxon>
        <taxon>Erebidae</taxon>
        <taxon>Arctiinae</taxon>
        <taxon>Arctia</taxon>
    </lineage>
</organism>
<evidence type="ECO:0000313" key="1">
    <source>
        <dbReference type="EMBL" id="CAB3227661.1"/>
    </source>
</evidence>
<protein>
    <submittedName>
        <fullName evidence="1">Uncharacterized protein</fullName>
    </submittedName>
</protein>
<dbReference type="EMBL" id="CADEBD010000279">
    <property type="protein sequence ID" value="CAB3227661.1"/>
    <property type="molecule type" value="Genomic_DNA"/>
</dbReference>
<reference evidence="3 4" key="1">
    <citation type="submission" date="2020-04" db="EMBL/GenBank/DDBJ databases">
        <authorList>
            <person name="Wallbank WR R."/>
            <person name="Pardo Diaz C."/>
            <person name="Kozak K."/>
            <person name="Martin S."/>
            <person name="Jiggins C."/>
            <person name="Moest M."/>
            <person name="Warren A I."/>
            <person name="Byers J.R.P. K."/>
            <person name="Montejo-Kovacevich G."/>
            <person name="Yen C E."/>
        </authorList>
    </citation>
    <scope>NUCLEOTIDE SEQUENCE [LARGE SCALE GENOMIC DNA]</scope>
</reference>
<accession>A0A8S0Z707</accession>
<dbReference type="Proteomes" id="UP000494256">
    <property type="component" value="Unassembled WGS sequence"/>
</dbReference>
<dbReference type="EMBL" id="CADEBC010000598">
    <property type="protein sequence ID" value="CAB3258378.1"/>
    <property type="molecule type" value="Genomic_DNA"/>
</dbReference>
<sequence>MLSVPHTYILETDEGMPAYTPRGIRVSALRAPPNDRVNDVAWPYTRRLVKTKKLFKKIFSAERMERLDRMIEASNATMYSKLANCVLDLKKQDNKDIKKKRGWSESEWKKHMDYIGQIAGPKRDFKPDPIKRGPCKPLEGLTPRLRVLAMRPEFKCYRRLSKEEWYRNPEKVSPQALKYVITDRTKKLAVARVIPASY</sequence>
<evidence type="ECO:0000313" key="3">
    <source>
        <dbReference type="Proteomes" id="UP000494106"/>
    </source>
</evidence>
<keyword evidence="3" id="KW-1185">Reference proteome</keyword>
<evidence type="ECO:0000313" key="4">
    <source>
        <dbReference type="Proteomes" id="UP000494256"/>
    </source>
</evidence>
<dbReference type="OrthoDB" id="25466at2759"/>
<gene>
    <name evidence="2" type="ORF">APLA_LOCUS16451</name>
    <name evidence="1" type="ORF">APLA_LOCUS3158</name>
</gene>
<evidence type="ECO:0000313" key="2">
    <source>
        <dbReference type="EMBL" id="CAB3258378.1"/>
    </source>
</evidence>
<name>A0A8S0Z707_ARCPL</name>
<proteinExistence type="predicted"/>
<dbReference type="Proteomes" id="UP000494106">
    <property type="component" value="Unassembled WGS sequence"/>
</dbReference>
<comment type="caution">
    <text evidence="1">The sequence shown here is derived from an EMBL/GenBank/DDBJ whole genome shotgun (WGS) entry which is preliminary data.</text>
</comment>